<feature type="region of interest" description="Disordered" evidence="1">
    <location>
        <begin position="28"/>
        <end position="70"/>
    </location>
</feature>
<evidence type="ECO:0000313" key="2">
    <source>
        <dbReference type="EMBL" id="KAG2254521.1"/>
    </source>
</evidence>
<keyword evidence="3" id="KW-1185">Reference proteome</keyword>
<dbReference type="AlphaFoldDB" id="A0A8X7TV00"/>
<dbReference type="Proteomes" id="UP000886595">
    <property type="component" value="Unassembled WGS sequence"/>
</dbReference>
<name>A0A8X7TV00_BRACI</name>
<sequence>MPRLTSVYGYDNRGLYFRVNQLPILLKDTPQGKGFRRSDVIPKNKPEQCESRTSVPKTHRSGSFHSAGAVKKSHIPGVKITSVDHGSCVGDKAVEGGLADATAPGHSSVN</sequence>
<evidence type="ECO:0000256" key="1">
    <source>
        <dbReference type="SAM" id="MobiDB-lite"/>
    </source>
</evidence>
<feature type="compositionally biased region" description="Basic and acidic residues" evidence="1">
    <location>
        <begin position="36"/>
        <end position="50"/>
    </location>
</feature>
<accession>A0A8X7TV00</accession>
<organism evidence="2 3">
    <name type="scientific">Brassica carinata</name>
    <name type="common">Ethiopian mustard</name>
    <name type="synonym">Abyssinian cabbage</name>
    <dbReference type="NCBI Taxonomy" id="52824"/>
    <lineage>
        <taxon>Eukaryota</taxon>
        <taxon>Viridiplantae</taxon>
        <taxon>Streptophyta</taxon>
        <taxon>Embryophyta</taxon>
        <taxon>Tracheophyta</taxon>
        <taxon>Spermatophyta</taxon>
        <taxon>Magnoliopsida</taxon>
        <taxon>eudicotyledons</taxon>
        <taxon>Gunneridae</taxon>
        <taxon>Pentapetalae</taxon>
        <taxon>rosids</taxon>
        <taxon>malvids</taxon>
        <taxon>Brassicales</taxon>
        <taxon>Brassicaceae</taxon>
        <taxon>Brassiceae</taxon>
        <taxon>Brassica</taxon>
    </lineage>
</organism>
<evidence type="ECO:0000313" key="3">
    <source>
        <dbReference type="Proteomes" id="UP000886595"/>
    </source>
</evidence>
<protein>
    <submittedName>
        <fullName evidence="2">Uncharacterized protein</fullName>
    </submittedName>
</protein>
<gene>
    <name evidence="2" type="ORF">Bca52824_084657</name>
</gene>
<reference evidence="2 3" key="1">
    <citation type="submission" date="2020-02" db="EMBL/GenBank/DDBJ databases">
        <authorList>
            <person name="Ma Q."/>
            <person name="Huang Y."/>
            <person name="Song X."/>
            <person name="Pei D."/>
        </authorList>
    </citation>
    <scope>NUCLEOTIDE SEQUENCE [LARGE SCALE GENOMIC DNA]</scope>
    <source>
        <strain evidence="2">Sxm20200214</strain>
        <tissue evidence="2">Leaf</tissue>
    </source>
</reference>
<comment type="caution">
    <text evidence="2">The sequence shown here is derived from an EMBL/GenBank/DDBJ whole genome shotgun (WGS) entry which is preliminary data.</text>
</comment>
<dbReference type="EMBL" id="JAAMPC010000016">
    <property type="protein sequence ID" value="KAG2254521.1"/>
    <property type="molecule type" value="Genomic_DNA"/>
</dbReference>
<proteinExistence type="predicted"/>